<protein>
    <submittedName>
        <fullName evidence="1">Uncharacterized protein</fullName>
    </submittedName>
</protein>
<dbReference type="GeneID" id="24425853"/>
<dbReference type="EMBL" id="LN871599">
    <property type="protein sequence ID" value="SIO73615.1"/>
    <property type="molecule type" value="Genomic_DNA"/>
</dbReference>
<sequence length="188" mass="21644">MYYFNNNAKSKNGNMCKSSHKSDCASLYSFSSQKLLDDRLKRSLEIFEKNHTKPDSEGTECSGTKCVRRSQYKPTAQPLPINFPVRYANDQTHAFQYSQNSQSSTYSISSINHHISTERINSANNNTNYSYNNCTNVNSTKKLYNTIFIELKTRIEALESDIKSLQQELYGSNIDIFARPIVMHRRLL</sequence>
<dbReference type="VEuPathDB" id="PiroplasmaDB:BmR1_04g06040"/>
<dbReference type="AlphaFoldDB" id="A0A1N6LXL6"/>
<reference evidence="1 2" key="2">
    <citation type="journal article" date="2013" name="PLoS ONE">
        <title>Whole genome mapping and re-organization of the nuclear and mitochondrial genomes of Babesia microti isolates.</title>
        <authorList>
            <person name="Cornillot E."/>
            <person name="Dassouli A."/>
            <person name="Garg A."/>
            <person name="Pachikara N."/>
            <person name="Randazzo S."/>
            <person name="Depoix D."/>
            <person name="Carcy B."/>
            <person name="Delbecq S."/>
            <person name="Frutos R."/>
            <person name="Silva J.C."/>
            <person name="Sutton R."/>
            <person name="Krause P.J."/>
            <person name="Mamoun C.B."/>
        </authorList>
    </citation>
    <scope>NUCLEOTIDE SEQUENCE [LARGE SCALE GENOMIC DNA]</scope>
    <source>
        <strain evidence="1 2">RI</strain>
    </source>
</reference>
<keyword evidence="2" id="KW-1185">Reference proteome</keyword>
<name>A0A1N6LXL6_BABMR</name>
<proteinExistence type="predicted"/>
<evidence type="ECO:0000313" key="1">
    <source>
        <dbReference type="EMBL" id="SIO73615.1"/>
    </source>
</evidence>
<dbReference type="KEGG" id="bmic:BmR1_04g06040"/>
<dbReference type="Proteomes" id="UP000002899">
    <property type="component" value="Chromosome IV"/>
</dbReference>
<accession>A0A1N6LXL6</accession>
<gene>
    <name evidence="1" type="ORF">BmR1_04g06040</name>
</gene>
<organism evidence="1 2">
    <name type="scientific">Babesia microti (strain RI)</name>
    <dbReference type="NCBI Taxonomy" id="1133968"/>
    <lineage>
        <taxon>Eukaryota</taxon>
        <taxon>Sar</taxon>
        <taxon>Alveolata</taxon>
        <taxon>Apicomplexa</taxon>
        <taxon>Aconoidasida</taxon>
        <taxon>Piroplasmida</taxon>
        <taxon>Babesiidae</taxon>
        <taxon>Babesia</taxon>
    </lineage>
</organism>
<reference evidence="1 2" key="1">
    <citation type="journal article" date="2012" name="Nucleic Acids Res.">
        <title>Sequencing of the smallest Apicomplexan genome from the human pathogen Babesia microti.</title>
        <authorList>
            <person name="Cornillot E."/>
            <person name="Hadj-Kaddour K."/>
            <person name="Dassouli A."/>
            <person name="Noel B."/>
            <person name="Ranwez V."/>
            <person name="Vacherie B."/>
            <person name="Augagneur Y."/>
            <person name="Bres V."/>
            <person name="Duclos A."/>
            <person name="Randazzo S."/>
            <person name="Carcy B."/>
            <person name="Debierre-Grockiego F."/>
            <person name="Delbecq S."/>
            <person name="Moubri-Menage K."/>
            <person name="Shams-Eldin H."/>
            <person name="Usmani-Brown S."/>
            <person name="Bringaud F."/>
            <person name="Wincker P."/>
            <person name="Vivares C.P."/>
            <person name="Schwarz R.T."/>
            <person name="Schetters T.P."/>
            <person name="Krause P.J."/>
            <person name="Gorenflot A."/>
            <person name="Berry V."/>
            <person name="Barbe V."/>
            <person name="Ben Mamoun C."/>
        </authorList>
    </citation>
    <scope>NUCLEOTIDE SEQUENCE [LARGE SCALE GENOMIC DNA]</scope>
    <source>
        <strain evidence="1 2">RI</strain>
    </source>
</reference>
<evidence type="ECO:0000313" key="2">
    <source>
        <dbReference type="Proteomes" id="UP000002899"/>
    </source>
</evidence>
<reference evidence="1 2" key="3">
    <citation type="journal article" date="2016" name="Sci. Rep.">
        <title>Genome-wide diversity and gene expression profiling of Babesia microti isolates identify polymorphic genes that mediate host-pathogen interactions.</title>
        <authorList>
            <person name="Silva J.C."/>
            <person name="Cornillot E."/>
            <person name="McCracken C."/>
            <person name="Usmani-Brown S."/>
            <person name="Dwivedi A."/>
            <person name="Ifeonu O.O."/>
            <person name="Crabtree J."/>
            <person name="Gotia H.T."/>
            <person name="Virji A.Z."/>
            <person name="Reynes C."/>
            <person name="Colinge J."/>
            <person name="Kumar V."/>
            <person name="Lawres L."/>
            <person name="Pazzi J.E."/>
            <person name="Pablo J.V."/>
            <person name="Hung C."/>
            <person name="Brancato J."/>
            <person name="Kumari P."/>
            <person name="Orvis J."/>
            <person name="Tretina K."/>
            <person name="Chibucos M."/>
            <person name="Ott S."/>
            <person name="Sadzewicz L."/>
            <person name="Sengamalay N."/>
            <person name="Shetty A.C."/>
            <person name="Su Q."/>
            <person name="Tallon L."/>
            <person name="Fraser C.M."/>
            <person name="Frutos R."/>
            <person name="Molina D.M."/>
            <person name="Krause P.J."/>
            <person name="Ben Mamoun C."/>
        </authorList>
    </citation>
    <scope>NUCLEOTIDE SEQUENCE [LARGE SCALE GENOMIC DNA]</scope>
    <source>
        <strain evidence="1 2">RI</strain>
    </source>
</reference>
<dbReference type="RefSeq" id="XP_021337699.1">
    <property type="nucleotide sequence ID" value="XM_021482466.1"/>
</dbReference>